<keyword evidence="4" id="KW-1185">Reference proteome</keyword>
<dbReference type="EMBL" id="FZOT01000007">
    <property type="protein sequence ID" value="SNS84606.1"/>
    <property type="molecule type" value="Genomic_DNA"/>
</dbReference>
<protein>
    <submittedName>
        <fullName evidence="3">Tripartite ATP-independent transporter solute receptor, DctP family</fullName>
    </submittedName>
</protein>
<feature type="chain" id="PRO_5012579620" evidence="2">
    <location>
        <begin position="23"/>
        <end position="333"/>
    </location>
</feature>
<dbReference type="PANTHER" id="PTHR33376:SF2">
    <property type="entry name" value="DICARBOXYLATE-BINDING PERIPLASMIC PROTEIN"/>
    <property type="match status" value="1"/>
</dbReference>
<proteinExistence type="predicted"/>
<dbReference type="NCBIfam" id="TIGR00787">
    <property type="entry name" value="dctP"/>
    <property type="match status" value="1"/>
</dbReference>
<dbReference type="CDD" id="cd13679">
    <property type="entry name" value="PBP2_TRAP_YiaO_like"/>
    <property type="match status" value="1"/>
</dbReference>
<dbReference type="GO" id="GO:0030246">
    <property type="term" value="F:carbohydrate binding"/>
    <property type="evidence" value="ECO:0007669"/>
    <property type="project" value="TreeGrafter"/>
</dbReference>
<feature type="signal peptide" evidence="2">
    <location>
        <begin position="1"/>
        <end position="22"/>
    </location>
</feature>
<evidence type="ECO:0000313" key="4">
    <source>
        <dbReference type="Proteomes" id="UP000198284"/>
    </source>
</evidence>
<dbReference type="PANTHER" id="PTHR33376">
    <property type="match status" value="1"/>
</dbReference>
<evidence type="ECO:0000256" key="2">
    <source>
        <dbReference type="SAM" id="SignalP"/>
    </source>
</evidence>
<dbReference type="InterPro" id="IPR004682">
    <property type="entry name" value="TRAP_DctP"/>
</dbReference>
<dbReference type="Gene3D" id="3.40.190.170">
    <property type="entry name" value="Bacterial extracellular solute-binding protein, family 7"/>
    <property type="match status" value="1"/>
</dbReference>
<dbReference type="InterPro" id="IPR038404">
    <property type="entry name" value="TRAP_DctP_sf"/>
</dbReference>
<dbReference type="OrthoDB" id="9794826at2"/>
<keyword evidence="1 2" id="KW-0732">Signal</keyword>
<dbReference type="NCBIfam" id="NF037995">
    <property type="entry name" value="TRAP_S1"/>
    <property type="match status" value="1"/>
</dbReference>
<reference evidence="3 4" key="1">
    <citation type="submission" date="2017-06" db="EMBL/GenBank/DDBJ databases">
        <authorList>
            <person name="Kim H.J."/>
            <person name="Triplett B.A."/>
        </authorList>
    </citation>
    <scope>NUCLEOTIDE SEQUENCE [LARGE SCALE GENOMIC DNA]</scope>
    <source>
        <strain evidence="3 4">U15</strain>
    </source>
</reference>
<sequence length="333" mass="36535">MKLFRTVAASLALLLPLTAAYAQDIKERTIKFSFLNEKEHPQGLGAQKFADLVASKSGNKMKVRLFPGGTLGGDLQTLSALQGGTVEMTVLNAGLLSSLNKEFSALDLPFLFNDAKEADAVVDGPFGKRLFDKLPEKGLVGLGYWDLGFRNLSNSKRPVAKLEDIAGLKIRVVQSPVYIDLFNTLGANAVPMPFPEVYTALEQKAIDGQENPLATIYSSKFHEVQKYITMTRHIYNPQALLMSKKFWDQLSAPEKKVIADAAHEAQAYQRQVSREKDAVAAENLKKAGIQINELPPAEIARIREKVKPVVAKASGDIKDAVAELNSEIAKVRK</sequence>
<gene>
    <name evidence="3" type="ORF">SAMN06265795_107161</name>
</gene>
<dbReference type="AlphaFoldDB" id="A0A239HTE2"/>
<name>A0A239HTE2_9BURK</name>
<dbReference type="RefSeq" id="WP_089399744.1">
    <property type="nucleotide sequence ID" value="NZ_FZOT01000007.1"/>
</dbReference>
<accession>A0A239HTE2</accession>
<keyword evidence="3" id="KW-0675">Receptor</keyword>
<dbReference type="PIRSF" id="PIRSF006470">
    <property type="entry name" value="DctB"/>
    <property type="match status" value="1"/>
</dbReference>
<evidence type="ECO:0000313" key="3">
    <source>
        <dbReference type="EMBL" id="SNS84606.1"/>
    </source>
</evidence>
<evidence type="ECO:0000256" key="1">
    <source>
        <dbReference type="ARBA" id="ARBA00022729"/>
    </source>
</evidence>
<dbReference type="Pfam" id="PF03480">
    <property type="entry name" value="DctP"/>
    <property type="match status" value="1"/>
</dbReference>
<dbReference type="InterPro" id="IPR018389">
    <property type="entry name" value="DctP_fam"/>
</dbReference>
<dbReference type="Proteomes" id="UP000198284">
    <property type="component" value="Unassembled WGS sequence"/>
</dbReference>
<organism evidence="3 4">
    <name type="scientific">Noviherbaspirillum humi</name>
    <dbReference type="NCBI Taxonomy" id="1688639"/>
    <lineage>
        <taxon>Bacteria</taxon>
        <taxon>Pseudomonadati</taxon>
        <taxon>Pseudomonadota</taxon>
        <taxon>Betaproteobacteria</taxon>
        <taxon>Burkholderiales</taxon>
        <taxon>Oxalobacteraceae</taxon>
        <taxon>Noviherbaspirillum</taxon>
    </lineage>
</organism>
<dbReference type="GO" id="GO:0055085">
    <property type="term" value="P:transmembrane transport"/>
    <property type="evidence" value="ECO:0007669"/>
    <property type="project" value="InterPro"/>
</dbReference>
<dbReference type="GO" id="GO:0030288">
    <property type="term" value="C:outer membrane-bounded periplasmic space"/>
    <property type="evidence" value="ECO:0007669"/>
    <property type="project" value="InterPro"/>
</dbReference>